<dbReference type="STRING" id="55207.KP22_18470"/>
<dbReference type="InterPro" id="IPR019110">
    <property type="entry name" value="Uncharacterised_RAQPRD"/>
</dbReference>
<evidence type="ECO:0000256" key="1">
    <source>
        <dbReference type="SAM" id="MobiDB-lite"/>
    </source>
</evidence>
<evidence type="ECO:0000313" key="3">
    <source>
        <dbReference type="EMBL" id="KFX02477.1"/>
    </source>
</evidence>
<evidence type="ECO:0000313" key="4">
    <source>
        <dbReference type="Proteomes" id="UP000032874"/>
    </source>
</evidence>
<feature type="chain" id="PRO_5001890463" description="RAQPRD family plasmid" evidence="2">
    <location>
        <begin position="33"/>
        <end position="126"/>
    </location>
</feature>
<organism evidence="3 4">
    <name type="scientific">Pectobacterium betavasculorum</name>
    <dbReference type="NCBI Taxonomy" id="55207"/>
    <lineage>
        <taxon>Bacteria</taxon>
        <taxon>Pseudomonadati</taxon>
        <taxon>Pseudomonadota</taxon>
        <taxon>Gammaproteobacteria</taxon>
        <taxon>Enterobacterales</taxon>
        <taxon>Pectobacteriaceae</taxon>
        <taxon>Pectobacterium</taxon>
    </lineage>
</organism>
<dbReference type="Pfam" id="PF09686">
    <property type="entry name" value="Plasmid_RAQPRD"/>
    <property type="match status" value="1"/>
</dbReference>
<name>A0A093RH69_9GAMM</name>
<dbReference type="RefSeq" id="WP_039325568.1">
    <property type="nucleotide sequence ID" value="NZ_JQHM01000014.1"/>
</dbReference>
<dbReference type="Proteomes" id="UP000032874">
    <property type="component" value="Unassembled WGS sequence"/>
</dbReference>
<protein>
    <recommendedName>
        <fullName evidence="5">RAQPRD family plasmid</fullName>
    </recommendedName>
</protein>
<gene>
    <name evidence="3" type="ORF">KP22_18470</name>
</gene>
<feature type="signal peptide" evidence="2">
    <location>
        <begin position="1"/>
        <end position="32"/>
    </location>
</feature>
<dbReference type="EMBL" id="JQHM01000014">
    <property type="protein sequence ID" value="KFX02477.1"/>
    <property type="molecule type" value="Genomic_DNA"/>
</dbReference>
<dbReference type="AlphaFoldDB" id="A0A093RH69"/>
<dbReference type="eggNOG" id="ENOG502ZBTQ">
    <property type="taxonomic scope" value="Bacteria"/>
</dbReference>
<feature type="region of interest" description="Disordered" evidence="1">
    <location>
        <begin position="97"/>
        <end position="126"/>
    </location>
</feature>
<accession>A0A093RH69</accession>
<evidence type="ECO:0008006" key="5">
    <source>
        <dbReference type="Google" id="ProtNLM"/>
    </source>
</evidence>
<reference evidence="3 4" key="1">
    <citation type="submission" date="2014-08" db="EMBL/GenBank/DDBJ databases">
        <title>Genome sequences of NCPPB Pectobacterium isolates.</title>
        <authorList>
            <person name="Glover R.H."/>
            <person name="Sapp M."/>
            <person name="Elphinstone J."/>
        </authorList>
    </citation>
    <scope>NUCLEOTIDE SEQUENCE [LARGE SCALE GENOMIC DNA]</scope>
    <source>
        <strain evidence="3 4">NCPPB 2795</strain>
    </source>
</reference>
<proteinExistence type="predicted"/>
<feature type="compositionally biased region" description="Basic and acidic residues" evidence="1">
    <location>
        <begin position="114"/>
        <end position="126"/>
    </location>
</feature>
<evidence type="ECO:0000256" key="2">
    <source>
        <dbReference type="SAM" id="SignalP"/>
    </source>
</evidence>
<comment type="caution">
    <text evidence="3">The sequence shown here is derived from an EMBL/GenBank/DDBJ whole genome shotgun (WGS) entry which is preliminary data.</text>
</comment>
<dbReference type="NCBIfam" id="TIGR01690">
    <property type="entry name" value="ICE_RAQPRD"/>
    <property type="match status" value="1"/>
</dbReference>
<sequence>MVLTAQLRAVRRNAPIFLSAALMLGSSFSVYADTPAQNQDLAAALRQLDALERLVVQSASRIPAEPGERYYFDYPRLRDDLARIRIGIQAHLTPSRAQPRDLAELNGNYSQESTAKHSDTFLKDQP</sequence>
<keyword evidence="2" id="KW-0732">Signal</keyword>